<reference evidence="3 4" key="1">
    <citation type="submission" date="2016-08" db="EMBL/GenBank/DDBJ databases">
        <title>Complete genome sequence of Streptomyces agglomeratus strain 6-3-2, a novel anti-MRSA actinomycete isolated from Wuli of Tebit, China.</title>
        <authorList>
            <person name="Chen X."/>
        </authorList>
    </citation>
    <scope>NUCLEOTIDE SEQUENCE [LARGE SCALE GENOMIC DNA]</scope>
    <source>
        <strain evidence="3 4">6-3-2</strain>
    </source>
</reference>
<feature type="domain" description="SnoaL-like" evidence="2">
    <location>
        <begin position="10"/>
        <end position="160"/>
    </location>
</feature>
<dbReference type="STRING" id="285458.BGM19_07265"/>
<gene>
    <name evidence="3" type="ORF">AS594_29560</name>
</gene>
<dbReference type="Proteomes" id="UP000095759">
    <property type="component" value="Unassembled WGS sequence"/>
</dbReference>
<dbReference type="InterPro" id="IPR032710">
    <property type="entry name" value="NTF2-like_dom_sf"/>
</dbReference>
<dbReference type="Gene3D" id="3.10.450.50">
    <property type="match status" value="1"/>
</dbReference>
<feature type="compositionally biased region" description="Low complexity" evidence="1">
    <location>
        <begin position="122"/>
        <end position="131"/>
    </location>
</feature>
<organism evidence="3 4">
    <name type="scientific">Streptomyces agglomeratus</name>
    <dbReference type="NCBI Taxonomy" id="285458"/>
    <lineage>
        <taxon>Bacteria</taxon>
        <taxon>Bacillati</taxon>
        <taxon>Actinomycetota</taxon>
        <taxon>Actinomycetes</taxon>
        <taxon>Kitasatosporales</taxon>
        <taxon>Streptomycetaceae</taxon>
        <taxon>Streptomyces</taxon>
    </lineage>
</organism>
<dbReference type="Pfam" id="PF13577">
    <property type="entry name" value="SnoaL_4"/>
    <property type="match status" value="1"/>
</dbReference>
<evidence type="ECO:0000259" key="2">
    <source>
        <dbReference type="Pfam" id="PF13577"/>
    </source>
</evidence>
<proteinExistence type="predicted"/>
<comment type="caution">
    <text evidence="3">The sequence shown here is derived from an EMBL/GenBank/DDBJ whole genome shotgun (WGS) entry which is preliminary data.</text>
</comment>
<evidence type="ECO:0000256" key="1">
    <source>
        <dbReference type="SAM" id="MobiDB-lite"/>
    </source>
</evidence>
<feature type="region of interest" description="Disordered" evidence="1">
    <location>
        <begin position="115"/>
        <end position="139"/>
    </location>
</feature>
<name>A0A1E5PEQ7_9ACTN</name>
<dbReference type="EMBL" id="MEHJ01000001">
    <property type="protein sequence ID" value="OEJ28022.1"/>
    <property type="molecule type" value="Genomic_DNA"/>
</dbReference>
<protein>
    <recommendedName>
        <fullName evidence="2">SnoaL-like domain-containing protein</fullName>
    </recommendedName>
</protein>
<dbReference type="OrthoDB" id="981191at2"/>
<accession>A0A1E5PEQ7</accession>
<dbReference type="AlphaFoldDB" id="A0A1E5PEQ7"/>
<dbReference type="SUPFAM" id="SSF54427">
    <property type="entry name" value="NTF2-like"/>
    <property type="match status" value="1"/>
</dbReference>
<dbReference type="RefSeq" id="WP_069929871.1">
    <property type="nucleotide sequence ID" value="NZ_MEHI01000001.1"/>
</dbReference>
<keyword evidence="4" id="KW-1185">Reference proteome</keyword>
<evidence type="ECO:0000313" key="3">
    <source>
        <dbReference type="EMBL" id="OEJ28022.1"/>
    </source>
</evidence>
<evidence type="ECO:0000313" key="4">
    <source>
        <dbReference type="Proteomes" id="UP000095759"/>
    </source>
</evidence>
<dbReference type="InterPro" id="IPR037401">
    <property type="entry name" value="SnoaL-like"/>
</dbReference>
<sequence>MTQRVELATVMDSLAIDAVITGYAVAVDDANWSGYRALFTPGGRADYRTAGGIEGPAAEVAGWLAETMRLFPVRQHLIVNRRLRLDRLDGNAGDRAALQADYLNPMRLETVPDDIEADDTTADGAASGDGSRQPTEPNFFSGGRYAFGLMRTEDGWRISSVVVREKWRRTTL</sequence>